<dbReference type="InterPro" id="IPR036388">
    <property type="entry name" value="WH-like_DNA-bd_sf"/>
</dbReference>
<feature type="domain" description="HTH lysR-type" evidence="5">
    <location>
        <begin position="1"/>
        <end position="58"/>
    </location>
</feature>
<dbReference type="InterPro" id="IPR036390">
    <property type="entry name" value="WH_DNA-bd_sf"/>
</dbReference>
<dbReference type="SUPFAM" id="SSF46785">
    <property type="entry name" value="Winged helix' DNA-binding domain"/>
    <property type="match status" value="1"/>
</dbReference>
<dbReference type="PANTHER" id="PTHR30419">
    <property type="entry name" value="HTH-TYPE TRANSCRIPTIONAL REGULATOR YBHD"/>
    <property type="match status" value="1"/>
</dbReference>
<sequence>MDIRALRYFTEVVQYNGFSRAAEALFVTQPAISRSIQKLEHELGFPLLVRDTDGVTLTDEGAILYEHARRILVQFQCMNKALQDKSGPLTGTLNVGLPPVIASTWFAGIIMAFTSRHPQVELKIFELGTKQMAEAMTDGTVETAAVMLPFDEQLFELLRFATDRLMLLVNHQHPLAAKKQVSFAEIIREPFVFFSEAFRINDLVRSACGIYSTEPVVAGRSNHLDLILAMVRAGVGITLLPDSMWRERTADGLVLLPVTDPVLSYDLALAGVRGGYQSRSCRAWNALAMEILGIPYVTGAGHLL</sequence>
<evidence type="ECO:0000313" key="6">
    <source>
        <dbReference type="EMBL" id="MBE8612567.1"/>
    </source>
</evidence>
<dbReference type="GO" id="GO:0003677">
    <property type="term" value="F:DNA binding"/>
    <property type="evidence" value="ECO:0007669"/>
    <property type="project" value="UniProtKB-KW"/>
</dbReference>
<accession>A0A8I0U553</accession>
<dbReference type="GO" id="GO:0003700">
    <property type="term" value="F:DNA-binding transcription factor activity"/>
    <property type="evidence" value="ECO:0007669"/>
    <property type="project" value="InterPro"/>
</dbReference>
<dbReference type="PANTHER" id="PTHR30419:SF8">
    <property type="entry name" value="NITROGEN ASSIMILATION TRANSCRIPTIONAL ACTIVATOR-RELATED"/>
    <property type="match status" value="1"/>
</dbReference>
<evidence type="ECO:0000256" key="1">
    <source>
        <dbReference type="ARBA" id="ARBA00009437"/>
    </source>
</evidence>
<keyword evidence="3" id="KW-0238">DNA-binding</keyword>
<dbReference type="InterPro" id="IPR000847">
    <property type="entry name" value="LysR_HTH_N"/>
</dbReference>
<dbReference type="Pfam" id="PF03466">
    <property type="entry name" value="LysR_substrate"/>
    <property type="match status" value="1"/>
</dbReference>
<dbReference type="SUPFAM" id="SSF53850">
    <property type="entry name" value="Periplasmic binding protein-like II"/>
    <property type="match status" value="1"/>
</dbReference>
<proteinExistence type="inferred from homology"/>
<dbReference type="Pfam" id="PF00126">
    <property type="entry name" value="HTH_1"/>
    <property type="match status" value="1"/>
</dbReference>
<keyword evidence="2" id="KW-0805">Transcription regulation</keyword>
<dbReference type="PRINTS" id="PR00039">
    <property type="entry name" value="HTHLYSR"/>
</dbReference>
<dbReference type="EMBL" id="PKLF01000007">
    <property type="protein sequence ID" value="MBE8612567.1"/>
    <property type="molecule type" value="Genomic_DNA"/>
</dbReference>
<evidence type="ECO:0000313" key="7">
    <source>
        <dbReference type="Proteomes" id="UP000650477"/>
    </source>
</evidence>
<reference evidence="6" key="1">
    <citation type="submission" date="2017-12" db="EMBL/GenBank/DDBJ databases">
        <title>Genome sequencing and analysis.</title>
        <authorList>
            <person name="Huang Y.-T."/>
        </authorList>
    </citation>
    <scope>NUCLEOTIDE SEQUENCE</scope>
    <source>
        <strain evidence="6">VGH116</strain>
    </source>
</reference>
<comment type="caution">
    <text evidence="6">The sequence shown here is derived from an EMBL/GenBank/DDBJ whole genome shotgun (WGS) entry which is preliminary data.</text>
</comment>
<dbReference type="InterPro" id="IPR005119">
    <property type="entry name" value="LysR_subst-bd"/>
</dbReference>
<dbReference type="RefSeq" id="WP_187304652.1">
    <property type="nucleotide sequence ID" value="NZ_CP150713.1"/>
</dbReference>
<dbReference type="PROSITE" id="PS50931">
    <property type="entry name" value="HTH_LYSR"/>
    <property type="match status" value="1"/>
</dbReference>
<name>A0A8I0U553_MORMO</name>
<dbReference type="InterPro" id="IPR050950">
    <property type="entry name" value="HTH-type_LysR_regulators"/>
</dbReference>
<organism evidence="6 7">
    <name type="scientific">Morganella morganii</name>
    <name type="common">Proteus morganii</name>
    <dbReference type="NCBI Taxonomy" id="582"/>
    <lineage>
        <taxon>Bacteria</taxon>
        <taxon>Pseudomonadati</taxon>
        <taxon>Pseudomonadota</taxon>
        <taxon>Gammaproteobacteria</taxon>
        <taxon>Enterobacterales</taxon>
        <taxon>Morganellaceae</taxon>
        <taxon>Morganella</taxon>
    </lineage>
</organism>
<dbReference type="Gene3D" id="1.10.10.10">
    <property type="entry name" value="Winged helix-like DNA-binding domain superfamily/Winged helix DNA-binding domain"/>
    <property type="match status" value="1"/>
</dbReference>
<evidence type="ECO:0000259" key="5">
    <source>
        <dbReference type="PROSITE" id="PS50931"/>
    </source>
</evidence>
<evidence type="ECO:0000256" key="4">
    <source>
        <dbReference type="ARBA" id="ARBA00023163"/>
    </source>
</evidence>
<dbReference type="FunFam" id="1.10.10.10:FF:000001">
    <property type="entry name" value="LysR family transcriptional regulator"/>
    <property type="match status" value="1"/>
</dbReference>
<dbReference type="Proteomes" id="UP000650477">
    <property type="component" value="Unassembled WGS sequence"/>
</dbReference>
<keyword evidence="4" id="KW-0804">Transcription</keyword>
<evidence type="ECO:0000256" key="2">
    <source>
        <dbReference type="ARBA" id="ARBA00023015"/>
    </source>
</evidence>
<protein>
    <submittedName>
        <fullName evidence="6">LysR family transcriptional regulator</fullName>
    </submittedName>
</protein>
<gene>
    <name evidence="6" type="ORF">CYG68_09055</name>
</gene>
<dbReference type="Gene3D" id="3.40.190.290">
    <property type="match status" value="1"/>
</dbReference>
<comment type="similarity">
    <text evidence="1">Belongs to the LysR transcriptional regulatory family.</text>
</comment>
<dbReference type="GO" id="GO:0005829">
    <property type="term" value="C:cytosol"/>
    <property type="evidence" value="ECO:0007669"/>
    <property type="project" value="TreeGrafter"/>
</dbReference>
<dbReference type="AlphaFoldDB" id="A0A8I0U553"/>
<evidence type="ECO:0000256" key="3">
    <source>
        <dbReference type="ARBA" id="ARBA00023125"/>
    </source>
</evidence>